<keyword evidence="7" id="KW-1185">Reference proteome</keyword>
<comment type="caution">
    <text evidence="6">The sequence shown here is derived from an EMBL/GenBank/DDBJ whole genome shotgun (WGS) entry which is preliminary data.</text>
</comment>
<reference evidence="7" key="1">
    <citation type="journal article" date="2019" name="Int. J. Syst. Evol. Microbiol.">
        <title>The Global Catalogue of Microorganisms (GCM) 10K type strain sequencing project: providing services to taxonomists for standard genome sequencing and annotation.</title>
        <authorList>
            <consortium name="The Broad Institute Genomics Platform"/>
            <consortium name="The Broad Institute Genome Sequencing Center for Infectious Disease"/>
            <person name="Wu L."/>
            <person name="Ma J."/>
        </authorList>
    </citation>
    <scope>NUCLEOTIDE SEQUENCE [LARGE SCALE GENOMIC DNA]</scope>
    <source>
        <strain evidence="7">JCM 16722</strain>
    </source>
</reference>
<dbReference type="PROSITE" id="PS51352">
    <property type="entry name" value="THIOREDOXIN_2"/>
    <property type="match status" value="1"/>
</dbReference>
<gene>
    <name evidence="6" type="ORF">GCM10022218_12320</name>
</gene>
<dbReference type="InterPro" id="IPR050553">
    <property type="entry name" value="Thioredoxin_ResA/DsbE_sf"/>
</dbReference>
<dbReference type="SUPFAM" id="SSF52833">
    <property type="entry name" value="Thioredoxin-like"/>
    <property type="match status" value="1"/>
</dbReference>
<dbReference type="PANTHER" id="PTHR42852:SF6">
    <property type="entry name" value="THIOL:DISULFIDE INTERCHANGE PROTEIN DSBE"/>
    <property type="match status" value="1"/>
</dbReference>
<dbReference type="PANTHER" id="PTHR42852">
    <property type="entry name" value="THIOL:DISULFIDE INTERCHANGE PROTEIN DSBE"/>
    <property type="match status" value="1"/>
</dbReference>
<dbReference type="Gene3D" id="3.40.30.10">
    <property type="entry name" value="Glutaredoxin"/>
    <property type="match status" value="1"/>
</dbReference>
<dbReference type="RefSeq" id="WP_346084926.1">
    <property type="nucleotide sequence ID" value="NZ_BAAAZK010000002.1"/>
</dbReference>
<dbReference type="CDD" id="cd02966">
    <property type="entry name" value="TlpA_like_family"/>
    <property type="match status" value="1"/>
</dbReference>
<keyword evidence="3" id="KW-1015">Disulfide bond</keyword>
<accession>A0ABP7ZWJ1</accession>
<evidence type="ECO:0000256" key="2">
    <source>
        <dbReference type="ARBA" id="ARBA00022748"/>
    </source>
</evidence>
<sequence length="362" mass="42314">MKFLNRILATATFLILSYSNVYCQKSKILEGEITNGKTVSDSIYLKPDIFIPPKYYETIDRSAKVSGNSFVFKNRATYPQLYYTFLTEDIDVLSSRMGSFFIDSTSSKLVFNYQNGENGYVIGETGNEYRNKFQPFLKPYFQEDNDDNFYYRISMDRSEKIDSIYLDYIKANPESYVALWHLAQRFFTFGHTALREVTLDHFSGNVKKSKIWNLLYHDLHNALIKEGHPFPLITLKDQKNEPQKLTIPKNKIVLVDFWFSNCRPCLAAFPKLISLYDHYKDKGFEIIGISTDQTKRIDNWKKAIQEQNLPWKQFLDENGTITSSSMYIRMFPTAILIDRKGNIINKKISLSDLEDYLIKELN</sequence>
<feature type="domain" description="Thioredoxin" evidence="5">
    <location>
        <begin position="224"/>
        <end position="349"/>
    </location>
</feature>
<protein>
    <recommendedName>
        <fullName evidence="5">Thioredoxin domain-containing protein</fullName>
    </recommendedName>
</protein>
<comment type="subcellular location">
    <subcellularLocation>
        <location evidence="1">Cell envelope</location>
    </subcellularLocation>
</comment>
<evidence type="ECO:0000313" key="6">
    <source>
        <dbReference type="EMBL" id="GAA4171758.1"/>
    </source>
</evidence>
<dbReference type="InterPro" id="IPR036249">
    <property type="entry name" value="Thioredoxin-like_sf"/>
</dbReference>
<keyword evidence="2" id="KW-0201">Cytochrome c-type biogenesis</keyword>
<evidence type="ECO:0000256" key="3">
    <source>
        <dbReference type="ARBA" id="ARBA00023157"/>
    </source>
</evidence>
<evidence type="ECO:0000256" key="1">
    <source>
        <dbReference type="ARBA" id="ARBA00004196"/>
    </source>
</evidence>
<dbReference type="InterPro" id="IPR013766">
    <property type="entry name" value="Thioredoxin_domain"/>
</dbReference>
<dbReference type="Proteomes" id="UP001500167">
    <property type="component" value="Unassembled WGS sequence"/>
</dbReference>
<evidence type="ECO:0000259" key="5">
    <source>
        <dbReference type="PROSITE" id="PS51352"/>
    </source>
</evidence>
<evidence type="ECO:0000313" key="7">
    <source>
        <dbReference type="Proteomes" id="UP001500167"/>
    </source>
</evidence>
<evidence type="ECO:0000256" key="4">
    <source>
        <dbReference type="ARBA" id="ARBA00023284"/>
    </source>
</evidence>
<organism evidence="6 7">
    <name type="scientific">Sphingobacterium ginsenosidimutans</name>
    <dbReference type="NCBI Taxonomy" id="687845"/>
    <lineage>
        <taxon>Bacteria</taxon>
        <taxon>Pseudomonadati</taxon>
        <taxon>Bacteroidota</taxon>
        <taxon>Sphingobacteriia</taxon>
        <taxon>Sphingobacteriales</taxon>
        <taxon>Sphingobacteriaceae</taxon>
        <taxon>Sphingobacterium</taxon>
    </lineage>
</organism>
<dbReference type="InterPro" id="IPR012336">
    <property type="entry name" value="Thioredoxin-like_fold"/>
</dbReference>
<proteinExistence type="predicted"/>
<dbReference type="Pfam" id="PF13905">
    <property type="entry name" value="Thioredoxin_8"/>
    <property type="match status" value="1"/>
</dbReference>
<keyword evidence="4" id="KW-0676">Redox-active center</keyword>
<name>A0ABP7ZWJ1_9SPHI</name>
<dbReference type="EMBL" id="BAAAZK010000002">
    <property type="protein sequence ID" value="GAA4171758.1"/>
    <property type="molecule type" value="Genomic_DNA"/>
</dbReference>